<evidence type="ECO:0000256" key="4">
    <source>
        <dbReference type="ARBA" id="ARBA00022679"/>
    </source>
</evidence>
<evidence type="ECO:0000259" key="9">
    <source>
        <dbReference type="Pfam" id="PF00884"/>
    </source>
</evidence>
<comment type="caution">
    <text evidence="11">The sequence shown here is derived from an EMBL/GenBank/DDBJ whole genome shotgun (WGS) entry which is preliminary data.</text>
</comment>
<dbReference type="GO" id="GO:0005886">
    <property type="term" value="C:plasma membrane"/>
    <property type="evidence" value="ECO:0007669"/>
    <property type="project" value="UniProtKB-SubCell"/>
</dbReference>
<keyword evidence="3" id="KW-0997">Cell inner membrane</keyword>
<dbReference type="Pfam" id="PF00884">
    <property type="entry name" value="Sulfatase"/>
    <property type="match status" value="1"/>
</dbReference>
<dbReference type="RefSeq" id="WP_196985264.1">
    <property type="nucleotide sequence ID" value="NZ_JADWYS010000001.1"/>
</dbReference>
<dbReference type="CDD" id="cd16017">
    <property type="entry name" value="LptA"/>
    <property type="match status" value="1"/>
</dbReference>
<dbReference type="Proteomes" id="UP000651050">
    <property type="component" value="Unassembled WGS sequence"/>
</dbReference>
<dbReference type="Gene3D" id="3.40.720.10">
    <property type="entry name" value="Alkaline Phosphatase, subunit A"/>
    <property type="match status" value="1"/>
</dbReference>
<keyword evidence="7 8" id="KW-0472">Membrane</keyword>
<dbReference type="GO" id="GO:0009244">
    <property type="term" value="P:lipopolysaccharide core region biosynthetic process"/>
    <property type="evidence" value="ECO:0007669"/>
    <property type="project" value="TreeGrafter"/>
</dbReference>
<sequence length="552" mass="60364">MKNSHLGGGGLPRPAVHVETLLLAGAVFLMVAGNGPFWRALLAGRSLAEPATWGFAAAVFCAFTAFYVAVAALFSTRMTVRPLLALLFIVTASASYYMERYSVYMDRAMVANVLATQYKEARELISVAMAAHVLAFGILPAALLWWPRLKDRSWGRAAAVRTAWIAGGIVIGVASLLLVFADFSSLMRNHKEIRHLLTPGNVVASLAGNVWGRAKRPNQPKIQVGADARPGAGWEQRRPRLFVVVIGETARAQNFSLNGYARDTNPELARRGVINFSRATACGTSTEVSLPCMFSPFGRAQYDEEKILTHESLLHVLARAGVQVLWRDNQSGCKAVCAGLPEQQLDHEKVPALCSDGQCLDEILVEGMDGVLKDAKGNLFVVMHQLGSHGPAYFKRYPPALARFKPACETEELRRCTAAEIVNAYDNSLLYTDFFLGRVIDFLDKAQRTHDTAMLYVSDHGESLGEGGLYLHGMPYAIAPDTQKHVPFVVWMSPAFRQGAGVDETCMRGRSAQPVSHDNLFHTMIGVMDVRTSAYDARMDIFAGCRPATGAR</sequence>
<dbReference type="PANTHER" id="PTHR30443:SF0">
    <property type="entry name" value="PHOSPHOETHANOLAMINE TRANSFERASE EPTA"/>
    <property type="match status" value="1"/>
</dbReference>
<dbReference type="InterPro" id="IPR017850">
    <property type="entry name" value="Alkaline_phosphatase_core_sf"/>
</dbReference>
<feature type="transmembrane region" description="Helical" evidence="8">
    <location>
        <begin position="80"/>
        <end position="98"/>
    </location>
</feature>
<keyword evidence="2" id="KW-1003">Cell membrane</keyword>
<evidence type="ECO:0000313" key="12">
    <source>
        <dbReference type="Proteomes" id="UP000651050"/>
    </source>
</evidence>
<feature type="transmembrane region" description="Helical" evidence="8">
    <location>
        <begin position="20"/>
        <end position="41"/>
    </location>
</feature>
<dbReference type="SUPFAM" id="SSF53649">
    <property type="entry name" value="Alkaline phosphatase-like"/>
    <property type="match status" value="1"/>
</dbReference>
<feature type="transmembrane region" description="Helical" evidence="8">
    <location>
        <begin position="124"/>
        <end position="146"/>
    </location>
</feature>
<proteinExistence type="predicted"/>
<dbReference type="InterPro" id="IPR012549">
    <property type="entry name" value="EptA-like_N"/>
</dbReference>
<feature type="transmembrane region" description="Helical" evidence="8">
    <location>
        <begin position="158"/>
        <end position="181"/>
    </location>
</feature>
<keyword evidence="4 11" id="KW-0808">Transferase</keyword>
<dbReference type="PANTHER" id="PTHR30443">
    <property type="entry name" value="INNER MEMBRANE PROTEIN"/>
    <property type="match status" value="1"/>
</dbReference>
<dbReference type="InterPro" id="IPR058130">
    <property type="entry name" value="PEA_transf_C"/>
</dbReference>
<dbReference type="GO" id="GO:0016776">
    <property type="term" value="F:phosphotransferase activity, phosphate group as acceptor"/>
    <property type="evidence" value="ECO:0007669"/>
    <property type="project" value="TreeGrafter"/>
</dbReference>
<protein>
    <submittedName>
        <fullName evidence="11">Phosphoethanolamine--lipid A transferase</fullName>
    </submittedName>
</protein>
<feature type="transmembrane region" description="Helical" evidence="8">
    <location>
        <begin position="53"/>
        <end position="74"/>
    </location>
</feature>
<name>A0A931MGI6_9BURK</name>
<feature type="domain" description="Phosphoethanolamine transferase N-terminal" evidence="10">
    <location>
        <begin position="64"/>
        <end position="208"/>
    </location>
</feature>
<evidence type="ECO:0000256" key="7">
    <source>
        <dbReference type="ARBA" id="ARBA00023136"/>
    </source>
</evidence>
<dbReference type="NCBIfam" id="NF028537">
    <property type="entry name" value="P_eth_NH2_trans"/>
    <property type="match status" value="1"/>
</dbReference>
<keyword evidence="5 8" id="KW-0812">Transmembrane</keyword>
<evidence type="ECO:0000256" key="8">
    <source>
        <dbReference type="SAM" id="Phobius"/>
    </source>
</evidence>
<keyword evidence="6 8" id="KW-1133">Transmembrane helix</keyword>
<evidence type="ECO:0000256" key="1">
    <source>
        <dbReference type="ARBA" id="ARBA00004429"/>
    </source>
</evidence>
<dbReference type="AlphaFoldDB" id="A0A931MGI6"/>
<keyword evidence="12" id="KW-1185">Reference proteome</keyword>
<dbReference type="InterPro" id="IPR000917">
    <property type="entry name" value="Sulfatase_N"/>
</dbReference>
<accession>A0A931MGI6</accession>
<dbReference type="EMBL" id="JADWYS010000001">
    <property type="protein sequence ID" value="MBG9387335.1"/>
    <property type="molecule type" value="Genomic_DNA"/>
</dbReference>
<reference evidence="11" key="1">
    <citation type="submission" date="2020-11" db="EMBL/GenBank/DDBJ databases">
        <title>Bacterial whole genome sequence for Caenimonas sp. DR4.4.</title>
        <authorList>
            <person name="Le V."/>
            <person name="Ko S.-R."/>
            <person name="Ahn C.-Y."/>
            <person name="Oh H.-M."/>
        </authorList>
    </citation>
    <scope>NUCLEOTIDE SEQUENCE</scope>
    <source>
        <strain evidence="11">DR4.4</strain>
    </source>
</reference>
<organism evidence="11 12">
    <name type="scientific">Caenimonas aquaedulcis</name>
    <dbReference type="NCBI Taxonomy" id="2793270"/>
    <lineage>
        <taxon>Bacteria</taxon>
        <taxon>Pseudomonadati</taxon>
        <taxon>Pseudomonadota</taxon>
        <taxon>Betaproteobacteria</taxon>
        <taxon>Burkholderiales</taxon>
        <taxon>Comamonadaceae</taxon>
        <taxon>Caenimonas</taxon>
    </lineage>
</organism>
<dbReference type="Pfam" id="PF08019">
    <property type="entry name" value="EptA_B_N"/>
    <property type="match status" value="1"/>
</dbReference>
<dbReference type="InterPro" id="IPR040423">
    <property type="entry name" value="PEA_transferase"/>
</dbReference>
<comment type="subcellular location">
    <subcellularLocation>
        <location evidence="1">Cell inner membrane</location>
        <topology evidence="1">Multi-pass membrane protein</topology>
    </subcellularLocation>
</comment>
<evidence type="ECO:0000256" key="6">
    <source>
        <dbReference type="ARBA" id="ARBA00022989"/>
    </source>
</evidence>
<evidence type="ECO:0000256" key="5">
    <source>
        <dbReference type="ARBA" id="ARBA00022692"/>
    </source>
</evidence>
<evidence type="ECO:0000256" key="3">
    <source>
        <dbReference type="ARBA" id="ARBA00022519"/>
    </source>
</evidence>
<evidence type="ECO:0000256" key="2">
    <source>
        <dbReference type="ARBA" id="ARBA00022475"/>
    </source>
</evidence>
<evidence type="ECO:0000259" key="10">
    <source>
        <dbReference type="Pfam" id="PF08019"/>
    </source>
</evidence>
<evidence type="ECO:0000313" key="11">
    <source>
        <dbReference type="EMBL" id="MBG9387335.1"/>
    </source>
</evidence>
<feature type="domain" description="Sulfatase N-terminal" evidence="9">
    <location>
        <begin position="241"/>
        <end position="530"/>
    </location>
</feature>
<gene>
    <name evidence="11" type="ORF">I5803_04845</name>
</gene>